<dbReference type="Proteomes" id="UP001558632">
    <property type="component" value="Unassembled WGS sequence"/>
</dbReference>
<dbReference type="GO" id="GO:0016874">
    <property type="term" value="F:ligase activity"/>
    <property type="evidence" value="ECO:0007669"/>
    <property type="project" value="UniProtKB-KW"/>
</dbReference>
<reference evidence="1 2" key="1">
    <citation type="submission" date="2024-07" db="EMBL/GenBank/DDBJ databases">
        <title>Enhanced genomic and transcriptomic resources for Trichinella pseudospiralis and T. spiralis underpin the discovery of pronounced molecular differences between stages and species.</title>
        <authorList>
            <person name="Pasi K.K."/>
            <person name="La Rosa G."/>
            <person name="Gomez-Morales M.A."/>
            <person name="Tosini F."/>
            <person name="Sumanam S."/>
            <person name="Young N.D."/>
            <person name="Chang B.C."/>
            <person name="Robin G.B."/>
        </authorList>
    </citation>
    <scope>NUCLEOTIDE SEQUENCE [LARGE SCALE GENOMIC DNA]</scope>
    <source>
        <strain evidence="1">ISS534</strain>
    </source>
</reference>
<organism evidence="1 2">
    <name type="scientific">Trichinella spiralis</name>
    <name type="common">Trichina worm</name>
    <dbReference type="NCBI Taxonomy" id="6334"/>
    <lineage>
        <taxon>Eukaryota</taxon>
        <taxon>Metazoa</taxon>
        <taxon>Ecdysozoa</taxon>
        <taxon>Nematoda</taxon>
        <taxon>Enoplea</taxon>
        <taxon>Dorylaimia</taxon>
        <taxon>Trichinellida</taxon>
        <taxon>Trichinellidae</taxon>
        <taxon>Trichinella</taxon>
    </lineage>
</organism>
<keyword evidence="2" id="KW-1185">Reference proteome</keyword>
<sequence length="115" mass="13115">MRKTVNAEKFQFFVRCRAKLIPISGQLLQTNAIDIARKMGIKQWLAGIIYASPYNMKFCTISEETADQTLIEELLSKSNANKDVLSVKVEDPLKEKLTYSEAITIKDIRFKSTLI</sequence>
<evidence type="ECO:0000313" key="2">
    <source>
        <dbReference type="Proteomes" id="UP001558632"/>
    </source>
</evidence>
<keyword evidence="1" id="KW-0436">Ligase</keyword>
<comment type="caution">
    <text evidence="1">The sequence shown here is derived from an EMBL/GenBank/DDBJ whole genome shotgun (WGS) entry which is preliminary data.</text>
</comment>
<evidence type="ECO:0000313" key="1">
    <source>
        <dbReference type="EMBL" id="KAL1230428.1"/>
    </source>
</evidence>
<accession>A0ABR3K739</accession>
<gene>
    <name evidence="1" type="ORF">TSPI_06666</name>
</gene>
<name>A0ABR3K739_TRISP</name>
<proteinExistence type="predicted"/>
<dbReference type="EMBL" id="JBEUSY010000476">
    <property type="protein sequence ID" value="KAL1230428.1"/>
    <property type="molecule type" value="Genomic_DNA"/>
</dbReference>
<protein>
    <submittedName>
        <fullName evidence="1">UDP-N-acetylmuramoylalanine--D-glutamate ligase</fullName>
    </submittedName>
</protein>